<dbReference type="EMBL" id="CAICTM010001602">
    <property type="protein sequence ID" value="CAB9524920.1"/>
    <property type="molecule type" value="Genomic_DNA"/>
</dbReference>
<dbReference type="Proteomes" id="UP001153069">
    <property type="component" value="Unassembled WGS sequence"/>
</dbReference>
<evidence type="ECO:0000313" key="3">
    <source>
        <dbReference type="EMBL" id="CAB9524920.1"/>
    </source>
</evidence>
<sequence>MIDIENPSTPPTKAKLSRDGPPLSPSHTATTFPSDGSPPTVTIDHKVSRSSRGVGGSLLLGMSKPVFALVAATVLATSGSAAWFFSEWLSIPGLKEQVSALEVEVTRLETQVVRLEHQVSRLSQEVDDLAFENDRYSMLNAQLNETAQEYQILNNQLNASTTRLESLNEQLGHSNGLFAELNAELSNQNQVYSSLNLELNQTQLELSALNDDLLSVVTFLNETSTNLQGNLESIVDFLAGQIDVNRFLVLETLENTYQQRTQSWDCGFRDFFLTEPFIQDPTVSIGSTELPSVLDFIESRLLTDLCLDLDDMQLYLQQTSGKTDLSDLTSNELIQGTSRYVTLVMEYYFGGNYGDDGGVSPEEWGEASYQCQNLQLPFLWS</sequence>
<evidence type="ECO:0000313" key="4">
    <source>
        <dbReference type="Proteomes" id="UP001153069"/>
    </source>
</evidence>
<evidence type="ECO:0000256" key="2">
    <source>
        <dbReference type="SAM" id="MobiDB-lite"/>
    </source>
</evidence>
<protein>
    <submittedName>
        <fullName evidence="3">Uncharacterized protein</fullName>
    </submittedName>
</protein>
<reference evidence="3" key="1">
    <citation type="submission" date="2020-06" db="EMBL/GenBank/DDBJ databases">
        <authorList>
            <consortium name="Plant Systems Biology data submission"/>
        </authorList>
    </citation>
    <scope>NUCLEOTIDE SEQUENCE</scope>
    <source>
        <strain evidence="3">D6</strain>
    </source>
</reference>
<gene>
    <name evidence="3" type="ORF">SEMRO_1604_G285380.1</name>
</gene>
<dbReference type="AlphaFoldDB" id="A0A9N8HU51"/>
<feature type="compositionally biased region" description="Polar residues" evidence="2">
    <location>
        <begin position="25"/>
        <end position="40"/>
    </location>
</feature>
<comment type="caution">
    <text evidence="3">The sequence shown here is derived from an EMBL/GenBank/DDBJ whole genome shotgun (WGS) entry which is preliminary data.</text>
</comment>
<feature type="region of interest" description="Disordered" evidence="2">
    <location>
        <begin position="1"/>
        <end position="41"/>
    </location>
</feature>
<proteinExistence type="predicted"/>
<feature type="coiled-coil region" evidence="1">
    <location>
        <begin position="91"/>
        <end position="212"/>
    </location>
</feature>
<keyword evidence="4" id="KW-1185">Reference proteome</keyword>
<organism evidence="3 4">
    <name type="scientific">Seminavis robusta</name>
    <dbReference type="NCBI Taxonomy" id="568900"/>
    <lineage>
        <taxon>Eukaryota</taxon>
        <taxon>Sar</taxon>
        <taxon>Stramenopiles</taxon>
        <taxon>Ochrophyta</taxon>
        <taxon>Bacillariophyta</taxon>
        <taxon>Bacillariophyceae</taxon>
        <taxon>Bacillariophycidae</taxon>
        <taxon>Naviculales</taxon>
        <taxon>Naviculaceae</taxon>
        <taxon>Seminavis</taxon>
    </lineage>
</organism>
<name>A0A9N8HU51_9STRA</name>
<dbReference type="OrthoDB" id="10255522at2759"/>
<dbReference type="Gene3D" id="1.10.287.1490">
    <property type="match status" value="1"/>
</dbReference>
<evidence type="ECO:0000256" key="1">
    <source>
        <dbReference type="SAM" id="Coils"/>
    </source>
</evidence>
<accession>A0A9N8HU51</accession>
<keyword evidence="1" id="KW-0175">Coiled coil</keyword>